<feature type="compositionally biased region" description="Basic and acidic residues" evidence="1">
    <location>
        <begin position="61"/>
        <end position="82"/>
    </location>
</feature>
<keyword evidence="4" id="KW-1185">Reference proteome</keyword>
<feature type="region of interest" description="Disordered" evidence="1">
    <location>
        <begin position="49"/>
        <end position="96"/>
    </location>
</feature>
<feature type="transmembrane region" description="Helical" evidence="2">
    <location>
        <begin position="14"/>
        <end position="35"/>
    </location>
</feature>
<dbReference type="SUPFAM" id="SSF74653">
    <property type="entry name" value="TolA/TonB C-terminal domain"/>
    <property type="match status" value="1"/>
</dbReference>
<sequence length="226" mass="23918">MTLPTSRRATPKRWLGPAVGVVVLVLLGLLIWHFAGSSVGVRREAPRIATITPLPPPPPPPKEKPPEPKKVEDDIKPIDKPQDIPQKPLDAPKPSNDVARNVTINGDAQAGSDNFNIGAGDGGGMVGSGGGNGTGTGSYSQYLGYAIQQAVQRDDRVNRLAFDVRADVWLDADGKLARAELVGGTGNAKTDEALLDALRAMPRIDVTPPASLHFPVRVAIRGKRPV</sequence>
<proteinExistence type="predicted"/>
<dbReference type="AlphaFoldDB" id="A0A0G9H1M8"/>
<evidence type="ECO:0000256" key="1">
    <source>
        <dbReference type="SAM" id="MobiDB-lite"/>
    </source>
</evidence>
<gene>
    <name evidence="3" type="ORF">BJI69_20520</name>
</gene>
<keyword evidence="2" id="KW-1133">Transmembrane helix</keyword>
<dbReference type="STRING" id="1440763.BJI69_20520"/>
<evidence type="ECO:0000313" key="4">
    <source>
        <dbReference type="Proteomes" id="UP000182987"/>
    </source>
</evidence>
<keyword evidence="2" id="KW-0812">Transmembrane</keyword>
<protein>
    <submittedName>
        <fullName evidence="3">Uncharacterized protein</fullName>
    </submittedName>
</protein>
<dbReference type="EMBL" id="CP017480">
    <property type="protein sequence ID" value="APG06048.1"/>
    <property type="molecule type" value="Genomic_DNA"/>
</dbReference>
<dbReference type="KEGG" id="lrz:BJI69_20520"/>
<dbReference type="RefSeq" id="WP_046969331.1">
    <property type="nucleotide sequence ID" value="NZ_CP017480.1"/>
</dbReference>
<organism evidence="3 4">
    <name type="scientific">Luteibacter rhizovicinus DSM 16549</name>
    <dbReference type="NCBI Taxonomy" id="1440763"/>
    <lineage>
        <taxon>Bacteria</taxon>
        <taxon>Pseudomonadati</taxon>
        <taxon>Pseudomonadota</taxon>
        <taxon>Gammaproteobacteria</taxon>
        <taxon>Lysobacterales</taxon>
        <taxon>Rhodanobacteraceae</taxon>
        <taxon>Luteibacter</taxon>
    </lineage>
</organism>
<dbReference type="PATRIC" id="fig|1440763.5.peg.3956"/>
<name>A0A0G9H1M8_9GAMM</name>
<dbReference type="Gene3D" id="3.30.1150.10">
    <property type="match status" value="1"/>
</dbReference>
<evidence type="ECO:0000256" key="2">
    <source>
        <dbReference type="SAM" id="Phobius"/>
    </source>
</evidence>
<dbReference type="Proteomes" id="UP000182987">
    <property type="component" value="Chromosome"/>
</dbReference>
<accession>A0A0G9H1M8</accession>
<dbReference type="OrthoDB" id="7032053at2"/>
<evidence type="ECO:0000313" key="3">
    <source>
        <dbReference type="EMBL" id="APG06048.1"/>
    </source>
</evidence>
<reference evidence="4" key="1">
    <citation type="submission" date="2016-09" db="EMBL/GenBank/DDBJ databases">
        <authorList>
            <person name="Lysoe E."/>
        </authorList>
    </citation>
    <scope>NUCLEOTIDE SEQUENCE [LARGE SCALE GENOMIC DNA]</scope>
    <source>
        <strain evidence="4">LJ96T</strain>
    </source>
</reference>
<keyword evidence="2" id="KW-0472">Membrane</keyword>